<dbReference type="Proteomes" id="UP000095558">
    <property type="component" value="Unassembled WGS sequence"/>
</dbReference>
<sequence length="103" mass="11645">MNKCPRCENENLKEDYNYCPICGAIVELDMAKEATKILNTLIDDYKTYECEDAEEEKYRALVVGALSIAINQLERTAQEVPVQEQSINSKLALNQRGGIENES</sequence>
<evidence type="ECO:0000313" key="1">
    <source>
        <dbReference type="EMBL" id="CUO22081.1"/>
    </source>
</evidence>
<name>A0A174D8X4_9CLOT</name>
<accession>A0A174D8X4</accession>
<dbReference type="EMBL" id="CYZV01000017">
    <property type="protein sequence ID" value="CUO22081.1"/>
    <property type="molecule type" value="Genomic_DNA"/>
</dbReference>
<dbReference type="RefSeq" id="WP_055276397.1">
    <property type="nucleotide sequence ID" value="NZ_CYZV01000017.1"/>
</dbReference>
<evidence type="ECO:0000313" key="2">
    <source>
        <dbReference type="Proteomes" id="UP000095558"/>
    </source>
</evidence>
<protein>
    <submittedName>
        <fullName evidence="1">Uncharacterized protein</fullName>
    </submittedName>
</protein>
<reference evidence="1 2" key="1">
    <citation type="submission" date="2015-09" db="EMBL/GenBank/DDBJ databases">
        <authorList>
            <consortium name="Pathogen Informatics"/>
        </authorList>
    </citation>
    <scope>NUCLEOTIDE SEQUENCE [LARGE SCALE GENOMIC DNA]</scope>
    <source>
        <strain evidence="1 2">2789STDY5834855</strain>
    </source>
</reference>
<dbReference type="AlphaFoldDB" id="A0A174D8X4"/>
<organism evidence="1 2">
    <name type="scientific">Clostridium disporicum</name>
    <dbReference type="NCBI Taxonomy" id="84024"/>
    <lineage>
        <taxon>Bacteria</taxon>
        <taxon>Bacillati</taxon>
        <taxon>Bacillota</taxon>
        <taxon>Clostridia</taxon>
        <taxon>Eubacteriales</taxon>
        <taxon>Clostridiaceae</taxon>
        <taxon>Clostridium</taxon>
    </lineage>
</organism>
<gene>
    <name evidence="1" type="ORF">ERS852470_01750</name>
</gene>
<proteinExistence type="predicted"/>
<dbReference type="OrthoDB" id="1937290at2"/>